<dbReference type="GO" id="GO:0005840">
    <property type="term" value="C:ribosome"/>
    <property type="evidence" value="ECO:0007669"/>
    <property type="project" value="UniProtKB-KW"/>
</dbReference>
<dbReference type="InterPro" id="IPR040049">
    <property type="entry name" value="Ribosomal_mS25/mL61"/>
</dbReference>
<dbReference type="GO" id="GO:0005739">
    <property type="term" value="C:mitochondrion"/>
    <property type="evidence" value="ECO:0007669"/>
    <property type="project" value="UniProtKB-SubCell"/>
</dbReference>
<dbReference type="SMART" id="SM00916">
    <property type="entry name" value="L51_S25_CI-B8"/>
    <property type="match status" value="1"/>
</dbReference>
<evidence type="ECO:0000313" key="10">
    <source>
        <dbReference type="Proteomes" id="UP001431783"/>
    </source>
</evidence>
<evidence type="ECO:0000256" key="1">
    <source>
        <dbReference type="ARBA" id="ARBA00004173"/>
    </source>
</evidence>
<comment type="caution">
    <text evidence="9">The sequence shown here is derived from an EMBL/GenBank/DDBJ whole genome shotgun (WGS) entry which is preliminary data.</text>
</comment>
<dbReference type="AlphaFoldDB" id="A0AAW1THD3"/>
<keyword evidence="4" id="KW-0496">Mitochondrion</keyword>
<evidence type="ECO:0000256" key="6">
    <source>
        <dbReference type="ARBA" id="ARBA00035139"/>
    </source>
</evidence>
<dbReference type="InterPro" id="IPR036249">
    <property type="entry name" value="Thioredoxin-like_sf"/>
</dbReference>
<dbReference type="EMBL" id="JARQZJ010000001">
    <property type="protein sequence ID" value="KAK9869577.1"/>
    <property type="molecule type" value="Genomic_DNA"/>
</dbReference>
<proteinExistence type="inferred from homology"/>
<evidence type="ECO:0000256" key="5">
    <source>
        <dbReference type="ARBA" id="ARBA00023274"/>
    </source>
</evidence>
<comment type="similarity">
    <text evidence="2">Belongs to the mitochondrion-specific ribosomal protein mS25 family.</text>
</comment>
<dbReference type="PANTHER" id="PTHR13274:SF2">
    <property type="entry name" value="SMALL RIBOSOMAL SUBUNIT PROTEIN MS25"/>
    <property type="match status" value="1"/>
</dbReference>
<dbReference type="InterPro" id="IPR007741">
    <property type="entry name" value="Ribosomal_mL43/mS25/NADH_DH"/>
</dbReference>
<protein>
    <recommendedName>
        <fullName evidence="6">Small ribosomal subunit protein mS25</fullName>
    </recommendedName>
    <alternativeName>
        <fullName evidence="7">28S ribosomal protein S25, mitochondrial</fullName>
    </alternativeName>
</protein>
<evidence type="ECO:0000256" key="7">
    <source>
        <dbReference type="ARBA" id="ARBA00035369"/>
    </source>
</evidence>
<sequence>MPFMKGKAPIRRTLKYLEAGRLVLKDEIKILSINYSLGNKCNQGTRDFVFWHLPQVQYKNPQTQILTLRNMTPSPFIRVFYETGHQMLIDLDNKSKDEIHDHLIKVIGKSDEVLRKETIAREKKDNPANFGELCERHCICEIPGQVPCPVTCPLPKHWRGKYKYQKVEDEI</sequence>
<evidence type="ECO:0000256" key="4">
    <source>
        <dbReference type="ARBA" id="ARBA00023128"/>
    </source>
</evidence>
<dbReference type="PANTHER" id="PTHR13274">
    <property type="entry name" value="MITOCHONDRIAL RIBOSOMAL PROTEIN S25"/>
    <property type="match status" value="1"/>
</dbReference>
<evidence type="ECO:0000313" key="9">
    <source>
        <dbReference type="EMBL" id="KAK9869577.1"/>
    </source>
</evidence>
<name>A0AAW1THD3_9CUCU</name>
<dbReference type="Pfam" id="PF05047">
    <property type="entry name" value="L51_S25_CI-B8"/>
    <property type="match status" value="1"/>
</dbReference>
<dbReference type="SUPFAM" id="SSF52833">
    <property type="entry name" value="Thioredoxin-like"/>
    <property type="match status" value="1"/>
</dbReference>
<keyword evidence="3" id="KW-0689">Ribosomal protein</keyword>
<organism evidence="9 10">
    <name type="scientific">Henosepilachna vigintioctopunctata</name>
    <dbReference type="NCBI Taxonomy" id="420089"/>
    <lineage>
        <taxon>Eukaryota</taxon>
        <taxon>Metazoa</taxon>
        <taxon>Ecdysozoa</taxon>
        <taxon>Arthropoda</taxon>
        <taxon>Hexapoda</taxon>
        <taxon>Insecta</taxon>
        <taxon>Pterygota</taxon>
        <taxon>Neoptera</taxon>
        <taxon>Endopterygota</taxon>
        <taxon>Coleoptera</taxon>
        <taxon>Polyphaga</taxon>
        <taxon>Cucujiformia</taxon>
        <taxon>Coccinelloidea</taxon>
        <taxon>Coccinellidae</taxon>
        <taxon>Epilachninae</taxon>
        <taxon>Epilachnini</taxon>
        <taxon>Henosepilachna</taxon>
    </lineage>
</organism>
<comment type="subcellular location">
    <subcellularLocation>
        <location evidence="1">Mitochondrion</location>
    </subcellularLocation>
</comment>
<dbReference type="Gene3D" id="3.40.30.10">
    <property type="entry name" value="Glutaredoxin"/>
    <property type="match status" value="1"/>
</dbReference>
<reference evidence="9 10" key="1">
    <citation type="submission" date="2023-03" db="EMBL/GenBank/DDBJ databases">
        <title>Genome insight into feeding habits of ladybird beetles.</title>
        <authorList>
            <person name="Li H.-S."/>
            <person name="Huang Y.-H."/>
            <person name="Pang H."/>
        </authorList>
    </citation>
    <scope>NUCLEOTIDE SEQUENCE [LARGE SCALE GENOMIC DNA]</scope>
    <source>
        <strain evidence="9">SYSU_2023b</strain>
        <tissue evidence="9">Whole body</tissue>
    </source>
</reference>
<dbReference type="GO" id="GO:1990904">
    <property type="term" value="C:ribonucleoprotein complex"/>
    <property type="evidence" value="ECO:0007669"/>
    <property type="project" value="UniProtKB-KW"/>
</dbReference>
<evidence type="ECO:0000256" key="2">
    <source>
        <dbReference type="ARBA" id="ARBA00008046"/>
    </source>
</evidence>
<accession>A0AAW1THD3</accession>
<gene>
    <name evidence="9" type="ORF">WA026_003329</name>
</gene>
<evidence type="ECO:0000259" key="8">
    <source>
        <dbReference type="SMART" id="SM00916"/>
    </source>
</evidence>
<evidence type="ECO:0000256" key="3">
    <source>
        <dbReference type="ARBA" id="ARBA00022980"/>
    </source>
</evidence>
<dbReference type="GO" id="GO:0003735">
    <property type="term" value="F:structural constituent of ribosome"/>
    <property type="evidence" value="ECO:0007669"/>
    <property type="project" value="InterPro"/>
</dbReference>
<keyword evidence="10" id="KW-1185">Reference proteome</keyword>
<keyword evidence="5" id="KW-0687">Ribonucleoprotein</keyword>
<dbReference type="Proteomes" id="UP001431783">
    <property type="component" value="Unassembled WGS sequence"/>
</dbReference>
<feature type="domain" description="Ribosomal protein/NADH dehydrogenase" evidence="8">
    <location>
        <begin position="39"/>
        <end position="110"/>
    </location>
</feature>